<keyword evidence="1" id="KW-0880">Kelch repeat</keyword>
<dbReference type="EMBL" id="QDEB01019406">
    <property type="protein sequence ID" value="RZC41186.1"/>
    <property type="molecule type" value="Genomic_DNA"/>
</dbReference>
<dbReference type="InterPro" id="IPR000210">
    <property type="entry name" value="BTB/POZ_dom"/>
</dbReference>
<dbReference type="InterPro" id="IPR011705">
    <property type="entry name" value="BACK"/>
</dbReference>
<dbReference type="Gene3D" id="3.30.710.10">
    <property type="entry name" value="Potassium Channel Kv1.1, Chain A"/>
    <property type="match status" value="2"/>
</dbReference>
<name>A0A482W7R4_ASBVE</name>
<evidence type="ECO:0000256" key="2">
    <source>
        <dbReference type="ARBA" id="ARBA00022737"/>
    </source>
</evidence>
<dbReference type="GO" id="GO:0003779">
    <property type="term" value="F:actin binding"/>
    <property type="evidence" value="ECO:0007669"/>
    <property type="project" value="UniProtKB-KW"/>
</dbReference>
<dbReference type="PROSITE" id="PS50097">
    <property type="entry name" value="BTB"/>
    <property type="match status" value="1"/>
</dbReference>
<evidence type="ECO:0000313" key="5">
    <source>
        <dbReference type="EMBL" id="RZC41186.1"/>
    </source>
</evidence>
<dbReference type="InterPro" id="IPR011333">
    <property type="entry name" value="SKP1/BTB/POZ_sf"/>
</dbReference>
<reference evidence="5 6" key="1">
    <citation type="submission" date="2017-03" db="EMBL/GenBank/DDBJ databases">
        <title>Genome of the blue death feigning beetle - Asbolus verrucosus.</title>
        <authorList>
            <person name="Rider S.D."/>
        </authorList>
    </citation>
    <scope>NUCLEOTIDE SEQUENCE [LARGE SCALE GENOMIC DNA]</scope>
    <source>
        <strain evidence="5">Butters</strain>
        <tissue evidence="5">Head and leg muscle</tissue>
    </source>
</reference>
<keyword evidence="2" id="KW-0677">Repeat</keyword>
<dbReference type="Pfam" id="PF01344">
    <property type="entry name" value="Kelch_1"/>
    <property type="match status" value="1"/>
</dbReference>
<dbReference type="AlphaFoldDB" id="A0A482W7R4"/>
<dbReference type="SMART" id="SM00225">
    <property type="entry name" value="BTB"/>
    <property type="match status" value="1"/>
</dbReference>
<keyword evidence="3" id="KW-0009">Actin-binding</keyword>
<dbReference type="Pfam" id="PF00651">
    <property type="entry name" value="BTB"/>
    <property type="match status" value="1"/>
</dbReference>
<dbReference type="SUPFAM" id="SSF117281">
    <property type="entry name" value="Kelch motif"/>
    <property type="match status" value="1"/>
</dbReference>
<accession>A0A482W7R4</accession>
<evidence type="ECO:0000313" key="6">
    <source>
        <dbReference type="Proteomes" id="UP000292052"/>
    </source>
</evidence>
<organism evidence="5 6">
    <name type="scientific">Asbolus verrucosus</name>
    <name type="common">Desert ironclad beetle</name>
    <dbReference type="NCBI Taxonomy" id="1661398"/>
    <lineage>
        <taxon>Eukaryota</taxon>
        <taxon>Metazoa</taxon>
        <taxon>Ecdysozoa</taxon>
        <taxon>Arthropoda</taxon>
        <taxon>Hexapoda</taxon>
        <taxon>Insecta</taxon>
        <taxon>Pterygota</taxon>
        <taxon>Neoptera</taxon>
        <taxon>Endopterygota</taxon>
        <taxon>Coleoptera</taxon>
        <taxon>Polyphaga</taxon>
        <taxon>Cucujiformia</taxon>
        <taxon>Tenebrionidae</taxon>
        <taxon>Pimeliinae</taxon>
        <taxon>Asbolus</taxon>
    </lineage>
</organism>
<protein>
    <submittedName>
        <fullName evidence="5">Kelch-like protein 38</fullName>
    </submittedName>
</protein>
<dbReference type="InterPro" id="IPR006652">
    <property type="entry name" value="Kelch_1"/>
</dbReference>
<dbReference type="PANTHER" id="PTHR24412:SF419">
    <property type="entry name" value="KELCH-LIKE PROTEIN 20"/>
    <property type="match status" value="1"/>
</dbReference>
<feature type="domain" description="BTB" evidence="4">
    <location>
        <begin position="7"/>
        <end position="74"/>
    </location>
</feature>
<dbReference type="PANTHER" id="PTHR24412">
    <property type="entry name" value="KELCH PROTEIN"/>
    <property type="match status" value="1"/>
</dbReference>
<gene>
    <name evidence="5" type="ORF">BDFB_002039</name>
</gene>
<dbReference type="Gene3D" id="1.25.40.420">
    <property type="match status" value="1"/>
</dbReference>
<dbReference type="Gene3D" id="2.120.10.80">
    <property type="entry name" value="Kelch-type beta propeller"/>
    <property type="match status" value="1"/>
</dbReference>
<dbReference type="OrthoDB" id="10027872at2759"/>
<dbReference type="SUPFAM" id="SSF54695">
    <property type="entry name" value="POZ domain"/>
    <property type="match status" value="1"/>
</dbReference>
<proteinExistence type="predicted"/>
<evidence type="ECO:0000259" key="4">
    <source>
        <dbReference type="PROSITE" id="PS50097"/>
    </source>
</evidence>
<evidence type="ECO:0000256" key="1">
    <source>
        <dbReference type="ARBA" id="ARBA00022441"/>
    </source>
</evidence>
<sequence length="622" mass="72935">METASRNTIMLEIEGKIIICNRMVLTNHSDYFRAMLEGNFVERNKDIICLNEIEFVAMETILKQLQNRNHIIEEENILSVLQAACMLQFLGIKATCVKRLQEILSVKNCLQIWICTEYLSCEEGVCLKAKHLALKEFMFLKDTYDFLALTLEQIGIELVAMKTILKLLWDREYIIEEENLLSVLQAACMLQFLEIKETCIRRVEEILSVKNCLKIWLYAEYLDLKAVHLKAKFLALVEFMSVKDTDYFLELSLGEIMNYLGSVNLQCSDELVVFRALIKWYHNVSNKNDDFILKLLHCLDFTKLSQADIHNMIAELEIERNQQILNILHYVKMSVLKNLFDMDSEKAANLDGFKMIGYKQFIYLYGGEYHLGRGNWNRTFYMFDLIKEKWIQKDSLPCARRHFESCICGNYLFIVGGTGPFRVIRENIFWYNLSDESWSEEVELPCYGRQLKCCPFDDKLFVLNINNKCGYSFNPDSKTWTKLDICDSNNVLPYYSEILSVFSYKSSLYIKECKLLELKLQENRLVIVREIVLMNVEKNSCQVESVLCNNMLYSLNKQFYKESNEEVIFLESFNVDTFEISYIFQNTSDDDNETFKFRPSLVIFNVLHQNLVDGNDLVNDFV</sequence>
<dbReference type="STRING" id="1661398.A0A482W7R4"/>
<comment type="caution">
    <text evidence="5">The sequence shown here is derived from an EMBL/GenBank/DDBJ whole genome shotgun (WGS) entry which is preliminary data.</text>
</comment>
<dbReference type="SMART" id="SM00875">
    <property type="entry name" value="BACK"/>
    <property type="match status" value="1"/>
</dbReference>
<keyword evidence="6" id="KW-1185">Reference proteome</keyword>
<dbReference type="InterPro" id="IPR015915">
    <property type="entry name" value="Kelch-typ_b-propeller"/>
</dbReference>
<evidence type="ECO:0000256" key="3">
    <source>
        <dbReference type="ARBA" id="ARBA00023203"/>
    </source>
</evidence>
<dbReference type="Proteomes" id="UP000292052">
    <property type="component" value="Unassembled WGS sequence"/>
</dbReference>
<dbReference type="Pfam" id="PF07707">
    <property type="entry name" value="BACK"/>
    <property type="match status" value="1"/>
</dbReference>